<comment type="cofactor">
    <cofactor evidence="6">
        <name>Mg(2+)</name>
        <dbReference type="ChEBI" id="CHEBI:18420"/>
    </cofactor>
    <text evidence="6">Binds 1 Mg(2+) ion per monomer.</text>
</comment>
<dbReference type="PANTHER" id="PTHR10491">
    <property type="entry name" value="DTDP-4-DEHYDRORHAMNOSE REDUCTASE"/>
    <property type="match status" value="1"/>
</dbReference>
<dbReference type="CDD" id="cd05254">
    <property type="entry name" value="dTDP_HR_like_SDR_e"/>
    <property type="match status" value="1"/>
</dbReference>
<dbReference type="GO" id="GO:0019305">
    <property type="term" value="P:dTDP-rhamnose biosynthetic process"/>
    <property type="evidence" value="ECO:0007669"/>
    <property type="project" value="UniProtKB-UniPathway"/>
</dbReference>
<comment type="pathway">
    <text evidence="1 6">Carbohydrate biosynthesis; dTDP-L-rhamnose biosynthesis.</text>
</comment>
<evidence type="ECO:0000256" key="3">
    <source>
        <dbReference type="ARBA" id="ARBA00012929"/>
    </source>
</evidence>
<evidence type="ECO:0000256" key="5">
    <source>
        <dbReference type="ARBA" id="ARBA00048200"/>
    </source>
</evidence>
<evidence type="ECO:0000256" key="6">
    <source>
        <dbReference type="RuleBase" id="RU364082"/>
    </source>
</evidence>
<dbReference type="Pfam" id="PF04321">
    <property type="entry name" value="RmlD_sub_bind"/>
    <property type="match status" value="1"/>
</dbReference>
<dbReference type="InterPro" id="IPR029903">
    <property type="entry name" value="RmlD-like-bd"/>
</dbReference>
<dbReference type="InterPro" id="IPR005913">
    <property type="entry name" value="dTDP_dehydrorham_reduct"/>
</dbReference>
<dbReference type="RefSeq" id="WP_093007972.1">
    <property type="nucleotide sequence ID" value="NZ_FNZZ01000008.1"/>
</dbReference>
<evidence type="ECO:0000259" key="7">
    <source>
        <dbReference type="Pfam" id="PF04321"/>
    </source>
</evidence>
<evidence type="ECO:0000313" key="9">
    <source>
        <dbReference type="Proteomes" id="UP000199214"/>
    </source>
</evidence>
<organism evidence="8 9">
    <name type="scientific">Sphingomonas palmae</name>
    <dbReference type="NCBI Taxonomy" id="1855283"/>
    <lineage>
        <taxon>Bacteria</taxon>
        <taxon>Pseudomonadati</taxon>
        <taxon>Pseudomonadota</taxon>
        <taxon>Alphaproteobacteria</taxon>
        <taxon>Sphingomonadales</taxon>
        <taxon>Sphingomonadaceae</taxon>
        <taxon>Sphingomonas</taxon>
    </lineage>
</organism>
<reference evidence="9" key="1">
    <citation type="submission" date="2016-10" db="EMBL/GenBank/DDBJ databases">
        <authorList>
            <person name="Varghese N."/>
            <person name="Submissions S."/>
        </authorList>
    </citation>
    <scope>NUCLEOTIDE SEQUENCE [LARGE SCALE GENOMIC DNA]</scope>
    <source>
        <strain evidence="9">JS21-1</strain>
    </source>
</reference>
<keyword evidence="9" id="KW-1185">Reference proteome</keyword>
<comment type="catalytic activity">
    <reaction evidence="5 6">
        <text>dTDP-beta-L-rhamnose + NADP(+) = dTDP-4-dehydro-beta-L-rhamnose + NADPH + H(+)</text>
        <dbReference type="Rhea" id="RHEA:21796"/>
        <dbReference type="ChEBI" id="CHEBI:15378"/>
        <dbReference type="ChEBI" id="CHEBI:57510"/>
        <dbReference type="ChEBI" id="CHEBI:57783"/>
        <dbReference type="ChEBI" id="CHEBI:58349"/>
        <dbReference type="ChEBI" id="CHEBI:62830"/>
        <dbReference type="EC" id="1.1.1.133"/>
    </reaction>
</comment>
<comment type="function">
    <text evidence="6">Catalyzes the reduction of dTDP-6-deoxy-L-lyxo-4-hexulose to yield dTDP-L-rhamnose.</text>
</comment>
<keyword evidence="6" id="KW-0521">NADP</keyword>
<accession>A0A1H7UY27</accession>
<dbReference type="SUPFAM" id="SSF51735">
    <property type="entry name" value="NAD(P)-binding Rossmann-fold domains"/>
    <property type="match status" value="1"/>
</dbReference>
<dbReference type="GO" id="GO:0008831">
    <property type="term" value="F:dTDP-4-dehydrorhamnose reductase activity"/>
    <property type="evidence" value="ECO:0007669"/>
    <property type="project" value="UniProtKB-EC"/>
</dbReference>
<dbReference type="UniPathway" id="UPA00124"/>
<dbReference type="OrthoDB" id="9803892at2"/>
<evidence type="ECO:0000256" key="2">
    <source>
        <dbReference type="ARBA" id="ARBA00010944"/>
    </source>
</evidence>
<dbReference type="Gene3D" id="3.40.50.720">
    <property type="entry name" value="NAD(P)-binding Rossmann-like Domain"/>
    <property type="match status" value="1"/>
</dbReference>
<dbReference type="EC" id="1.1.1.133" evidence="3 6"/>
<dbReference type="EMBL" id="FNZZ01000008">
    <property type="protein sequence ID" value="SEM01871.1"/>
    <property type="molecule type" value="Genomic_DNA"/>
</dbReference>
<comment type="similarity">
    <text evidence="2 6">Belongs to the dTDP-4-dehydrorhamnose reductase family.</text>
</comment>
<dbReference type="Proteomes" id="UP000199214">
    <property type="component" value="Unassembled WGS sequence"/>
</dbReference>
<dbReference type="InterPro" id="IPR036291">
    <property type="entry name" value="NAD(P)-bd_dom_sf"/>
</dbReference>
<evidence type="ECO:0000313" key="8">
    <source>
        <dbReference type="EMBL" id="SEM01871.1"/>
    </source>
</evidence>
<dbReference type="PANTHER" id="PTHR10491:SF4">
    <property type="entry name" value="METHIONINE ADENOSYLTRANSFERASE 2 SUBUNIT BETA"/>
    <property type="match status" value="1"/>
</dbReference>
<protein>
    <recommendedName>
        <fullName evidence="4 6">dTDP-4-dehydrorhamnose reductase</fullName>
        <ecNumber evidence="3 6">1.1.1.133</ecNumber>
    </recommendedName>
</protein>
<keyword evidence="6" id="KW-0560">Oxidoreductase</keyword>
<dbReference type="Gene3D" id="3.90.25.10">
    <property type="entry name" value="UDP-galactose 4-epimerase, domain 1"/>
    <property type="match status" value="1"/>
</dbReference>
<evidence type="ECO:0000256" key="4">
    <source>
        <dbReference type="ARBA" id="ARBA00017099"/>
    </source>
</evidence>
<dbReference type="AlphaFoldDB" id="A0A1H7UY27"/>
<name>A0A1H7UY27_9SPHN</name>
<proteinExistence type="inferred from homology"/>
<dbReference type="NCBIfam" id="TIGR01214">
    <property type="entry name" value="rmlD"/>
    <property type="match status" value="1"/>
</dbReference>
<dbReference type="STRING" id="1855283.SAMN05216382_3117"/>
<feature type="domain" description="RmlD-like substrate binding" evidence="7">
    <location>
        <begin position="18"/>
        <end position="308"/>
    </location>
</feature>
<gene>
    <name evidence="8" type="ORF">SAMN05216382_3117</name>
</gene>
<sequence length="313" mass="32246">MSVDTSTSRQSDTATGAILVTGANGQLGTELQRLTWPAGVQVVAVDVADLDLTDTAAIEARVAAGHDGQPFAAVINGAAYTAVDKAESDLVTAWAVNAMAPAAFGKACADAGIPLVQVSTDYVFAGDKAGAWEVNDPVAPLGVYGASKLGGELAVRTSGARHAIVRTAWVVSAHGNNFVKTMLRVAATNPTLRVVDDQRGSPTSAADLAQALHTITLRLIADADAPTGTFHFSNAGDVTWAGFAREIFRQSASCGGASAEVAGIATAEYPTPAKRPANSLLSHSAIQRAYGIEPRPWQDALGDILNELIGDVK</sequence>
<evidence type="ECO:0000256" key="1">
    <source>
        <dbReference type="ARBA" id="ARBA00004781"/>
    </source>
</evidence>